<keyword evidence="2" id="KW-0732">Signal</keyword>
<dbReference type="Proteomes" id="UP001500724">
    <property type="component" value="Unassembled WGS sequence"/>
</dbReference>
<organism evidence="4 5">
    <name type="scientific">Streptomyces thermocarboxydovorans</name>
    <dbReference type="NCBI Taxonomy" id="59298"/>
    <lineage>
        <taxon>Bacteria</taxon>
        <taxon>Bacillati</taxon>
        <taxon>Actinomycetota</taxon>
        <taxon>Actinomycetes</taxon>
        <taxon>Kitasatosporales</taxon>
        <taxon>Streptomycetaceae</taxon>
        <taxon>Streptomyces</taxon>
    </lineage>
</organism>
<dbReference type="PROSITE" id="PS50983">
    <property type="entry name" value="FE_B12_PBP"/>
    <property type="match status" value="1"/>
</dbReference>
<dbReference type="SUPFAM" id="SSF53807">
    <property type="entry name" value="Helical backbone' metal receptor"/>
    <property type="match status" value="1"/>
</dbReference>
<gene>
    <name evidence="4" type="ORF">GCM10009535_06990</name>
</gene>
<dbReference type="InterPro" id="IPR002491">
    <property type="entry name" value="ABC_transptr_periplasmic_BD"/>
</dbReference>
<comment type="similarity">
    <text evidence="1">Belongs to the bacterial solute-binding protein 8 family.</text>
</comment>
<accession>A0ABP3SD49</accession>
<reference evidence="5" key="1">
    <citation type="journal article" date="2019" name="Int. J. Syst. Evol. Microbiol.">
        <title>The Global Catalogue of Microorganisms (GCM) 10K type strain sequencing project: providing services to taxonomists for standard genome sequencing and annotation.</title>
        <authorList>
            <consortium name="The Broad Institute Genomics Platform"/>
            <consortium name="The Broad Institute Genome Sequencing Center for Infectious Disease"/>
            <person name="Wu L."/>
            <person name="Ma J."/>
        </authorList>
    </citation>
    <scope>NUCLEOTIDE SEQUENCE [LARGE SCALE GENOMIC DNA]</scope>
    <source>
        <strain evidence="5">JCM 10367</strain>
    </source>
</reference>
<dbReference type="RefSeq" id="WP_343997805.1">
    <property type="nucleotide sequence ID" value="NZ_BAAAGU010000005.1"/>
</dbReference>
<evidence type="ECO:0000313" key="5">
    <source>
        <dbReference type="Proteomes" id="UP001500724"/>
    </source>
</evidence>
<evidence type="ECO:0000256" key="1">
    <source>
        <dbReference type="ARBA" id="ARBA00008814"/>
    </source>
</evidence>
<dbReference type="Gene3D" id="3.40.50.1980">
    <property type="entry name" value="Nitrogenase molybdenum iron protein domain"/>
    <property type="match status" value="2"/>
</dbReference>
<name>A0ABP3SD49_9ACTN</name>
<protein>
    <submittedName>
        <fullName evidence="4">Helical backbone metal receptor</fullName>
    </submittedName>
</protein>
<evidence type="ECO:0000256" key="2">
    <source>
        <dbReference type="ARBA" id="ARBA00022729"/>
    </source>
</evidence>
<dbReference type="PANTHER" id="PTHR30535:SF35">
    <property type="entry name" value="PERIPLASMIC BINDING PROTEIN"/>
    <property type="match status" value="1"/>
</dbReference>
<proteinExistence type="inferred from homology"/>
<dbReference type="InterPro" id="IPR054828">
    <property type="entry name" value="Vit_B12_bind_prot"/>
</dbReference>
<dbReference type="InterPro" id="IPR050902">
    <property type="entry name" value="ABC_Transporter_SBP"/>
</dbReference>
<dbReference type="Pfam" id="PF01497">
    <property type="entry name" value="Peripla_BP_2"/>
    <property type="match status" value="1"/>
</dbReference>
<keyword evidence="4" id="KW-0675">Receptor</keyword>
<feature type="domain" description="Fe/B12 periplasmic-binding" evidence="3">
    <location>
        <begin position="5"/>
        <end position="242"/>
    </location>
</feature>
<dbReference type="NCBIfam" id="NF038402">
    <property type="entry name" value="TroA_like"/>
    <property type="match status" value="1"/>
</dbReference>
<evidence type="ECO:0000259" key="3">
    <source>
        <dbReference type="PROSITE" id="PS50983"/>
    </source>
</evidence>
<dbReference type="EMBL" id="BAAAGU010000005">
    <property type="protein sequence ID" value="GAA0633738.1"/>
    <property type="molecule type" value="Genomic_DNA"/>
</dbReference>
<keyword evidence="5" id="KW-1185">Reference proteome</keyword>
<sequence length="242" mass="26197">MSTPRVVSLVPSLTEAVAASAPGALIAATDWCTHPPGLDVPRIGGTKNPKTDRIVELAPDLVIANEEENRAPDLDALRAAGLEVLVTEVRTLPGAFRELDRVLTACGVATRPRWLDEAEAAWAAVPPPGRRRSAVVPVWRRPWMVLGRDTFAGDLLARLGVDHLYAAHPERYPRVPLDELRAARPDLVVLPDEPYRFTADDGPEAFPGLPCALVDGRCLTWYGPSLVEAPAVLGRALRAAHR</sequence>
<dbReference type="PANTHER" id="PTHR30535">
    <property type="entry name" value="VITAMIN B12-BINDING PROTEIN"/>
    <property type="match status" value="1"/>
</dbReference>
<comment type="caution">
    <text evidence="4">The sequence shown here is derived from an EMBL/GenBank/DDBJ whole genome shotgun (WGS) entry which is preliminary data.</text>
</comment>
<evidence type="ECO:0000313" key="4">
    <source>
        <dbReference type="EMBL" id="GAA0633738.1"/>
    </source>
</evidence>